<evidence type="ECO:0000313" key="1">
    <source>
        <dbReference type="EMBL" id="CAI9282966.1"/>
    </source>
</evidence>
<name>A0AA35YZ66_LACSI</name>
<sequence length="126" mass="14193">MQIAPDSVEPTKEVVHSKTGVFKRIKKIAHKSRSSSEISRSFSPSMIRNPHVMHKGDVLREVPILVSLSAKKQKVEDMVKHISKKQKKRLRKLVLNDESTEEEVVCDPLVPNSPEKSIVETLVVSS</sequence>
<evidence type="ECO:0000313" key="2">
    <source>
        <dbReference type="Proteomes" id="UP001177003"/>
    </source>
</evidence>
<accession>A0AA35YZ66</accession>
<keyword evidence="2" id="KW-1185">Reference proteome</keyword>
<gene>
    <name evidence="1" type="ORF">LSALG_LOCUS22587</name>
</gene>
<dbReference type="AlphaFoldDB" id="A0AA35YZ66"/>
<protein>
    <submittedName>
        <fullName evidence="1">Uncharacterized protein</fullName>
    </submittedName>
</protein>
<proteinExistence type="predicted"/>
<dbReference type="Proteomes" id="UP001177003">
    <property type="component" value="Chromosome 4"/>
</dbReference>
<organism evidence="1 2">
    <name type="scientific">Lactuca saligna</name>
    <name type="common">Willowleaf lettuce</name>
    <dbReference type="NCBI Taxonomy" id="75948"/>
    <lineage>
        <taxon>Eukaryota</taxon>
        <taxon>Viridiplantae</taxon>
        <taxon>Streptophyta</taxon>
        <taxon>Embryophyta</taxon>
        <taxon>Tracheophyta</taxon>
        <taxon>Spermatophyta</taxon>
        <taxon>Magnoliopsida</taxon>
        <taxon>eudicotyledons</taxon>
        <taxon>Gunneridae</taxon>
        <taxon>Pentapetalae</taxon>
        <taxon>asterids</taxon>
        <taxon>campanulids</taxon>
        <taxon>Asterales</taxon>
        <taxon>Asteraceae</taxon>
        <taxon>Cichorioideae</taxon>
        <taxon>Cichorieae</taxon>
        <taxon>Lactucinae</taxon>
        <taxon>Lactuca</taxon>
    </lineage>
</organism>
<reference evidence="1" key="1">
    <citation type="submission" date="2023-04" db="EMBL/GenBank/DDBJ databases">
        <authorList>
            <person name="Vijverberg K."/>
            <person name="Xiong W."/>
            <person name="Schranz E."/>
        </authorList>
    </citation>
    <scope>NUCLEOTIDE SEQUENCE</scope>
</reference>
<dbReference type="EMBL" id="OX465080">
    <property type="protein sequence ID" value="CAI9282966.1"/>
    <property type="molecule type" value="Genomic_DNA"/>
</dbReference>